<evidence type="ECO:0000313" key="3">
    <source>
        <dbReference type="Proteomes" id="UP000232003"/>
    </source>
</evidence>
<reference evidence="2 3" key="1">
    <citation type="submission" date="2017-11" db="EMBL/GenBank/DDBJ databases">
        <title>Complete genome of a free-living desiccation-tolerant cyanobacterium and its photosynthetic adaptation to extreme terrestrial habitat.</title>
        <authorList>
            <person name="Shang J."/>
        </authorList>
    </citation>
    <scope>NUCLEOTIDE SEQUENCE [LARGE SCALE GENOMIC DNA]</scope>
    <source>
        <strain evidence="2 3">CCNUN1</strain>
    </source>
</reference>
<proteinExistence type="predicted"/>
<dbReference type="EMBL" id="CP024785">
    <property type="protein sequence ID" value="AUB39467.1"/>
    <property type="molecule type" value="Genomic_DNA"/>
</dbReference>
<evidence type="ECO:0000313" key="2">
    <source>
        <dbReference type="EMBL" id="AUB39467.1"/>
    </source>
</evidence>
<keyword evidence="2" id="KW-0378">Hydrolase</keyword>
<sequence>MVTIPVTSITFEEYLIYDDGNGSHYELVDGKLELINPPTIEHFLIAKFIEQLLDREIKRCSSPWLSFRESGVRTGRNKSRLTDLCVVTVEQARELLNASAVFQSSPLLIVEVVSPESVKRDYRHKRSEYAALEVPEYWIVDPLEGKISVLLLEDGFYEETVFTANQQIVSRTFPELAIPTAHFVNAVDQIFTAANLNQGRRD</sequence>
<dbReference type="PANTHER" id="PTHR34107:SF2">
    <property type="entry name" value="SLL0888 PROTEIN"/>
    <property type="match status" value="1"/>
</dbReference>
<dbReference type="AlphaFoldDB" id="A0A2K8SVJ2"/>
<feature type="domain" description="Putative restriction endonuclease" evidence="1">
    <location>
        <begin position="11"/>
        <end position="180"/>
    </location>
</feature>
<keyword evidence="2" id="KW-0255">Endonuclease</keyword>
<dbReference type="Pfam" id="PF05685">
    <property type="entry name" value="Uma2"/>
    <property type="match status" value="1"/>
</dbReference>
<protein>
    <submittedName>
        <fullName evidence="2">Endonuclease, Uma2 family</fullName>
    </submittedName>
</protein>
<organism evidence="2 3">
    <name type="scientific">Nostoc flagelliforme CCNUN1</name>
    <dbReference type="NCBI Taxonomy" id="2038116"/>
    <lineage>
        <taxon>Bacteria</taxon>
        <taxon>Bacillati</taxon>
        <taxon>Cyanobacteriota</taxon>
        <taxon>Cyanophyceae</taxon>
        <taxon>Nostocales</taxon>
        <taxon>Nostocaceae</taxon>
        <taxon>Nostoc</taxon>
    </lineage>
</organism>
<dbReference type="RefSeq" id="WP_100900473.1">
    <property type="nucleotide sequence ID" value="NZ_CAWNNC010000001.1"/>
</dbReference>
<keyword evidence="2" id="KW-0540">Nuclease</keyword>
<dbReference type="InterPro" id="IPR012296">
    <property type="entry name" value="Nuclease_put_TT1808"/>
</dbReference>
<dbReference type="CDD" id="cd06260">
    <property type="entry name" value="DUF820-like"/>
    <property type="match status" value="1"/>
</dbReference>
<keyword evidence="3" id="KW-1185">Reference proteome</keyword>
<evidence type="ECO:0000259" key="1">
    <source>
        <dbReference type="Pfam" id="PF05685"/>
    </source>
</evidence>
<dbReference type="PANTHER" id="PTHR34107">
    <property type="entry name" value="SLL0198 PROTEIN-RELATED"/>
    <property type="match status" value="1"/>
</dbReference>
<gene>
    <name evidence="2" type="ORF">COO91_05461</name>
</gene>
<dbReference type="SUPFAM" id="SSF52980">
    <property type="entry name" value="Restriction endonuclease-like"/>
    <property type="match status" value="1"/>
</dbReference>
<accession>A0A2K8SVJ2</accession>
<dbReference type="KEGG" id="nfl:COO91_05461"/>
<dbReference type="OrthoDB" id="428427at2"/>
<dbReference type="GO" id="GO:0004519">
    <property type="term" value="F:endonuclease activity"/>
    <property type="evidence" value="ECO:0007669"/>
    <property type="project" value="UniProtKB-KW"/>
</dbReference>
<dbReference type="Gene3D" id="3.90.1570.10">
    <property type="entry name" value="tt1808, chain A"/>
    <property type="match status" value="1"/>
</dbReference>
<dbReference type="Proteomes" id="UP000232003">
    <property type="component" value="Chromosome"/>
</dbReference>
<dbReference type="InterPro" id="IPR008538">
    <property type="entry name" value="Uma2"/>
</dbReference>
<name>A0A2K8SVJ2_9NOSO</name>
<dbReference type="InterPro" id="IPR011335">
    <property type="entry name" value="Restrct_endonuc-II-like"/>
</dbReference>